<feature type="domain" description="Polysaccharide export protein N-terminal" evidence="3">
    <location>
        <begin position="22"/>
        <end position="96"/>
    </location>
</feature>
<keyword evidence="6" id="KW-1185">Reference proteome</keyword>
<reference evidence="6" key="1">
    <citation type="submission" date="2016-02" db="EMBL/GenBank/DDBJ databases">
        <authorList>
            <person name="Rodrigo-Torres Lidia"/>
            <person name="Arahal R.David."/>
        </authorList>
    </citation>
    <scope>NUCLEOTIDE SEQUENCE [LARGE SCALE GENOMIC DNA]</scope>
    <source>
        <strain evidence="6">CECT 8713</strain>
    </source>
</reference>
<protein>
    <submittedName>
        <fullName evidence="5">Polysaccharide biosynthesis/export protein</fullName>
    </submittedName>
</protein>
<dbReference type="RefSeq" id="WP_062705565.1">
    <property type="nucleotide sequence ID" value="NZ_CAWRCI010000003.1"/>
</dbReference>
<keyword evidence="1 2" id="KW-0732">Signal</keyword>
<evidence type="ECO:0000313" key="5">
    <source>
        <dbReference type="EMBL" id="CZF78461.1"/>
    </source>
</evidence>
<dbReference type="GO" id="GO:0015159">
    <property type="term" value="F:polysaccharide transmembrane transporter activity"/>
    <property type="evidence" value="ECO:0007669"/>
    <property type="project" value="InterPro"/>
</dbReference>
<feature type="domain" description="Soluble ligand binding" evidence="4">
    <location>
        <begin position="101"/>
        <end position="145"/>
    </location>
</feature>
<accession>A0A128EWR9</accession>
<dbReference type="InterPro" id="IPR049712">
    <property type="entry name" value="Poly_export"/>
</dbReference>
<dbReference type="Pfam" id="PF02563">
    <property type="entry name" value="Poly_export"/>
    <property type="match status" value="1"/>
</dbReference>
<dbReference type="PANTHER" id="PTHR33619">
    <property type="entry name" value="POLYSACCHARIDE EXPORT PROTEIN GFCE-RELATED"/>
    <property type="match status" value="1"/>
</dbReference>
<dbReference type="EMBL" id="FIZY01000003">
    <property type="protein sequence ID" value="CZF78461.1"/>
    <property type="molecule type" value="Genomic_DNA"/>
</dbReference>
<dbReference type="Gene3D" id="3.10.560.10">
    <property type="entry name" value="Outer membrane lipoprotein wza domain like"/>
    <property type="match status" value="1"/>
</dbReference>
<sequence>MIRRFFFICLALLTFSVTAYADNEQYELDDGDRIAIKVYGEEDLSMDILLSTRGRFDYPYLGRLEAAGKTVGQLQEIIQKGLKGDYLIDPKVTVNVIQFRKFYVNGEVHHPGGYDYQPGLTIGKAIAIAGGFTDRASRNKIQQTEAKSGKTENKVGLSKSVGPGDIIVVDQSFF</sequence>
<dbReference type="InterPro" id="IPR019554">
    <property type="entry name" value="Soluble_ligand-bd"/>
</dbReference>
<proteinExistence type="predicted"/>
<gene>
    <name evidence="5" type="ORF">GMA8713_00585</name>
</gene>
<feature type="chain" id="PRO_5007281749" evidence="2">
    <location>
        <begin position="22"/>
        <end position="174"/>
    </location>
</feature>
<evidence type="ECO:0000259" key="3">
    <source>
        <dbReference type="Pfam" id="PF02563"/>
    </source>
</evidence>
<evidence type="ECO:0000313" key="6">
    <source>
        <dbReference type="Proteomes" id="UP000073601"/>
    </source>
</evidence>
<name>A0A128EWR9_9GAMM</name>
<evidence type="ECO:0000256" key="1">
    <source>
        <dbReference type="ARBA" id="ARBA00022729"/>
    </source>
</evidence>
<dbReference type="Proteomes" id="UP000073601">
    <property type="component" value="Unassembled WGS sequence"/>
</dbReference>
<evidence type="ECO:0000256" key="2">
    <source>
        <dbReference type="SAM" id="SignalP"/>
    </source>
</evidence>
<feature type="signal peptide" evidence="2">
    <location>
        <begin position="1"/>
        <end position="21"/>
    </location>
</feature>
<dbReference type="Pfam" id="PF10531">
    <property type="entry name" value="SLBB"/>
    <property type="match status" value="1"/>
</dbReference>
<organism evidence="5 6">
    <name type="scientific">Grimontia marina</name>
    <dbReference type="NCBI Taxonomy" id="646534"/>
    <lineage>
        <taxon>Bacteria</taxon>
        <taxon>Pseudomonadati</taxon>
        <taxon>Pseudomonadota</taxon>
        <taxon>Gammaproteobacteria</taxon>
        <taxon>Vibrionales</taxon>
        <taxon>Vibrionaceae</taxon>
        <taxon>Grimontia</taxon>
    </lineage>
</organism>
<dbReference type="AlphaFoldDB" id="A0A128EWR9"/>
<dbReference type="Gene3D" id="3.30.1950.10">
    <property type="entry name" value="wza like domain"/>
    <property type="match status" value="1"/>
</dbReference>
<dbReference type="PANTHER" id="PTHR33619:SF3">
    <property type="entry name" value="POLYSACCHARIDE EXPORT PROTEIN GFCE-RELATED"/>
    <property type="match status" value="1"/>
</dbReference>
<dbReference type="InterPro" id="IPR003715">
    <property type="entry name" value="Poly_export_N"/>
</dbReference>
<evidence type="ECO:0000259" key="4">
    <source>
        <dbReference type="Pfam" id="PF10531"/>
    </source>
</evidence>